<comment type="caution">
    <text evidence="1">The sequence shown here is derived from an EMBL/GenBank/DDBJ whole genome shotgun (WGS) entry which is preliminary data.</text>
</comment>
<gene>
    <name evidence="1" type="ORF">TRICI_005934</name>
</gene>
<organism evidence="1 2">
    <name type="scientific">Trichomonascus ciferrii</name>
    <dbReference type="NCBI Taxonomy" id="44093"/>
    <lineage>
        <taxon>Eukaryota</taxon>
        <taxon>Fungi</taxon>
        <taxon>Dikarya</taxon>
        <taxon>Ascomycota</taxon>
        <taxon>Saccharomycotina</taxon>
        <taxon>Dipodascomycetes</taxon>
        <taxon>Dipodascales</taxon>
        <taxon>Trichomonascaceae</taxon>
        <taxon>Trichomonascus</taxon>
        <taxon>Trichomonascus ciferrii complex</taxon>
    </lineage>
</organism>
<name>A0A642UNI0_9ASCO</name>
<proteinExistence type="predicted"/>
<dbReference type="Proteomes" id="UP000761534">
    <property type="component" value="Unassembled WGS sequence"/>
</dbReference>
<protein>
    <recommendedName>
        <fullName evidence="3">F-box domain-containing protein</fullName>
    </recommendedName>
</protein>
<accession>A0A642UNI0</accession>
<dbReference type="VEuPathDB" id="FungiDB:TRICI_005934"/>
<evidence type="ECO:0008006" key="3">
    <source>
        <dbReference type="Google" id="ProtNLM"/>
    </source>
</evidence>
<sequence length="167" mass="18849">MQLPPEVSEIVFDYARLERFKELIALRAGSSTFYAIVRDYKPARLSVSREGVKLEVNPELLCTDSDDLFGESGKLASFRNIKSGRLTTEWKGWLNFVKEIVVPEQKTEKQTPNLLKAFLACLGQSELALPKDIEFEIKQPCSPASNGIYQLLKMIDCFTIPFVATVI</sequence>
<evidence type="ECO:0000313" key="2">
    <source>
        <dbReference type="Proteomes" id="UP000761534"/>
    </source>
</evidence>
<dbReference type="EMBL" id="SWFS01000470">
    <property type="protein sequence ID" value="KAA8902218.1"/>
    <property type="molecule type" value="Genomic_DNA"/>
</dbReference>
<evidence type="ECO:0000313" key="1">
    <source>
        <dbReference type="EMBL" id="KAA8902218.1"/>
    </source>
</evidence>
<dbReference type="AlphaFoldDB" id="A0A642UNI0"/>
<keyword evidence="2" id="KW-1185">Reference proteome</keyword>
<reference evidence="1" key="1">
    <citation type="journal article" date="2019" name="G3 (Bethesda)">
        <title>Genome Assemblies of Two Rare Opportunistic Yeast Pathogens: Diutina rugosa (syn. Candida rugosa) and Trichomonascus ciferrii (syn. Candida ciferrii).</title>
        <authorList>
            <person name="Mixao V."/>
            <person name="Saus E."/>
            <person name="Hansen A.P."/>
            <person name="Lass-Florl C."/>
            <person name="Gabaldon T."/>
        </authorList>
    </citation>
    <scope>NUCLEOTIDE SEQUENCE</scope>
    <source>
        <strain evidence="1">CBS 4856</strain>
    </source>
</reference>